<dbReference type="EMBL" id="BJNG01000006">
    <property type="protein sequence ID" value="GEC18613.1"/>
    <property type="molecule type" value="Genomic_DNA"/>
</dbReference>
<feature type="region of interest" description="Disordered" evidence="1">
    <location>
        <begin position="1"/>
        <end position="36"/>
    </location>
</feature>
<name>A0A4Y3WIB3_9PSEU</name>
<reference evidence="2 3" key="1">
    <citation type="submission" date="2019-06" db="EMBL/GenBank/DDBJ databases">
        <title>Whole genome shotgun sequence of Pseudonocardia hydrocarbonoxydans NBRC 14498.</title>
        <authorList>
            <person name="Hosoyama A."/>
            <person name="Uohara A."/>
            <person name="Ohji S."/>
            <person name="Ichikawa N."/>
        </authorList>
    </citation>
    <scope>NUCLEOTIDE SEQUENCE [LARGE SCALE GENOMIC DNA]</scope>
    <source>
        <strain evidence="2 3">NBRC 14498</strain>
    </source>
</reference>
<evidence type="ECO:0000313" key="2">
    <source>
        <dbReference type="EMBL" id="GEC18613.1"/>
    </source>
</evidence>
<comment type="caution">
    <text evidence="2">The sequence shown here is derived from an EMBL/GenBank/DDBJ whole genome shotgun (WGS) entry which is preliminary data.</text>
</comment>
<evidence type="ECO:0000256" key="1">
    <source>
        <dbReference type="SAM" id="MobiDB-lite"/>
    </source>
</evidence>
<sequence>MTRRNPLRHAGSGPPASTPIQSATTRATRSSWKTSSTVDNTIPIALMPFPFRPGGSRRASSVGLRG</sequence>
<keyword evidence="3" id="KW-1185">Reference proteome</keyword>
<feature type="compositionally biased region" description="Polar residues" evidence="1">
    <location>
        <begin position="18"/>
        <end position="36"/>
    </location>
</feature>
<evidence type="ECO:0000313" key="3">
    <source>
        <dbReference type="Proteomes" id="UP000320338"/>
    </source>
</evidence>
<organism evidence="2 3">
    <name type="scientific">Pseudonocardia hydrocarbonoxydans</name>
    <dbReference type="NCBI Taxonomy" id="76726"/>
    <lineage>
        <taxon>Bacteria</taxon>
        <taxon>Bacillati</taxon>
        <taxon>Actinomycetota</taxon>
        <taxon>Actinomycetes</taxon>
        <taxon>Pseudonocardiales</taxon>
        <taxon>Pseudonocardiaceae</taxon>
        <taxon>Pseudonocardia</taxon>
    </lineage>
</organism>
<dbReference type="Proteomes" id="UP000320338">
    <property type="component" value="Unassembled WGS sequence"/>
</dbReference>
<gene>
    <name evidence="2" type="ORF">PHY01_08960</name>
</gene>
<protein>
    <submittedName>
        <fullName evidence="2">Uncharacterized protein</fullName>
    </submittedName>
</protein>
<dbReference type="AlphaFoldDB" id="A0A4Y3WIB3"/>
<proteinExistence type="predicted"/>
<accession>A0A4Y3WIB3</accession>